<keyword evidence="4" id="KW-0223">Dioxygenase</keyword>
<feature type="domain" description="TauD/TfdA-like" evidence="8">
    <location>
        <begin position="91"/>
        <end position="361"/>
    </location>
</feature>
<evidence type="ECO:0000313" key="10">
    <source>
        <dbReference type="Proteomes" id="UP000094385"/>
    </source>
</evidence>
<keyword evidence="5" id="KW-0560">Oxidoreductase</keyword>
<dbReference type="Gene3D" id="3.60.130.10">
    <property type="entry name" value="Clavaminate synthase-like"/>
    <property type="match status" value="1"/>
</dbReference>
<dbReference type="GO" id="GO:0046872">
    <property type="term" value="F:metal ion binding"/>
    <property type="evidence" value="ECO:0007669"/>
    <property type="project" value="UniProtKB-KW"/>
</dbReference>
<dbReference type="GO" id="GO:0000907">
    <property type="term" value="F:sulfonate dioxygenase activity"/>
    <property type="evidence" value="ECO:0007669"/>
    <property type="project" value="TreeGrafter"/>
</dbReference>
<dbReference type="AlphaFoldDB" id="A0A1E3Q088"/>
<evidence type="ECO:0000313" key="9">
    <source>
        <dbReference type="EMBL" id="ODQ70582.1"/>
    </source>
</evidence>
<evidence type="ECO:0000259" key="8">
    <source>
        <dbReference type="Pfam" id="PF02668"/>
    </source>
</evidence>
<evidence type="ECO:0000256" key="6">
    <source>
        <dbReference type="ARBA" id="ARBA00023004"/>
    </source>
</evidence>
<sequence>MSNSFATIQSIAASTFRSTRDNSTTVEKDENGRLVLAGDAFEEASYPKYLPTWDTTEHYEPLTLFEFVDPGTRADPAFPNLLSNDNESLKVKRLTPRFGSEVRGVQLSQLSDAGKDELALLVAQRGVVVFRDQDLADLPVEDALKFSSHFGRNHIHPTSGAPKGFPEVHLVYRSKNDSVYDSFFQEHISSIAWHSDVTYELQPPGTTFLGMLDGPETGGDTIFADSVEAYNRLSPKFREILSGLEVLHSGVAQAQSSRAQGGIVRRDPVETFHPLIRQHPVTKQKAIYVNPQFSRYIKGLKREESDAILNFIYDFISKSADIQVRASWEPKTVVVWDNRRTLHSALLDWASGERRHAFRLTPQAERPTEDWDEAKKNAKEEIN</sequence>
<evidence type="ECO:0000256" key="5">
    <source>
        <dbReference type="ARBA" id="ARBA00023002"/>
    </source>
</evidence>
<feature type="compositionally biased region" description="Basic and acidic residues" evidence="7">
    <location>
        <begin position="366"/>
        <end position="383"/>
    </location>
</feature>
<evidence type="ECO:0000256" key="1">
    <source>
        <dbReference type="ARBA" id="ARBA00001954"/>
    </source>
</evidence>
<dbReference type="GO" id="GO:0044273">
    <property type="term" value="P:sulfur compound catabolic process"/>
    <property type="evidence" value="ECO:0007669"/>
    <property type="project" value="TreeGrafter"/>
</dbReference>
<name>A0A1E3Q088_LIPST</name>
<proteinExistence type="inferred from homology"/>
<accession>A0A1E3Q088</accession>
<dbReference type="InterPro" id="IPR051323">
    <property type="entry name" value="AtsK-like"/>
</dbReference>
<comment type="cofactor">
    <cofactor evidence="1">
        <name>Fe(2+)</name>
        <dbReference type="ChEBI" id="CHEBI:29033"/>
    </cofactor>
</comment>
<dbReference type="OrthoDB" id="10257314at2759"/>
<dbReference type="STRING" id="675824.A0A1E3Q088"/>
<dbReference type="InterPro" id="IPR042098">
    <property type="entry name" value="TauD-like_sf"/>
</dbReference>
<keyword evidence="3" id="KW-0479">Metal-binding</keyword>
<keyword evidence="6" id="KW-0408">Iron</keyword>
<feature type="region of interest" description="Disordered" evidence="7">
    <location>
        <begin position="360"/>
        <end position="383"/>
    </location>
</feature>
<dbReference type="PANTHER" id="PTHR30468:SF1">
    <property type="entry name" value="ALPHA-KETOGLUTARATE-DEPENDENT SULFONATE DIOXYGENASE"/>
    <property type="match status" value="1"/>
</dbReference>
<organism evidence="9 10">
    <name type="scientific">Lipomyces starkeyi NRRL Y-11557</name>
    <dbReference type="NCBI Taxonomy" id="675824"/>
    <lineage>
        <taxon>Eukaryota</taxon>
        <taxon>Fungi</taxon>
        <taxon>Dikarya</taxon>
        <taxon>Ascomycota</taxon>
        <taxon>Saccharomycotina</taxon>
        <taxon>Lipomycetes</taxon>
        <taxon>Lipomycetales</taxon>
        <taxon>Lipomycetaceae</taxon>
        <taxon>Lipomyces</taxon>
    </lineage>
</organism>
<dbReference type="EMBL" id="KV454300">
    <property type="protein sequence ID" value="ODQ70582.1"/>
    <property type="molecule type" value="Genomic_DNA"/>
</dbReference>
<dbReference type="Pfam" id="PF02668">
    <property type="entry name" value="TauD"/>
    <property type="match status" value="1"/>
</dbReference>
<comment type="similarity">
    <text evidence="2">Belongs to the TfdA dioxygenase family.</text>
</comment>
<dbReference type="Proteomes" id="UP000094385">
    <property type="component" value="Unassembled WGS sequence"/>
</dbReference>
<dbReference type="GO" id="GO:0005737">
    <property type="term" value="C:cytoplasm"/>
    <property type="evidence" value="ECO:0007669"/>
    <property type="project" value="TreeGrafter"/>
</dbReference>
<dbReference type="InterPro" id="IPR003819">
    <property type="entry name" value="TauD/TfdA-like"/>
</dbReference>
<protein>
    <recommendedName>
        <fullName evidence="8">TauD/TfdA-like domain-containing protein</fullName>
    </recommendedName>
</protein>
<evidence type="ECO:0000256" key="4">
    <source>
        <dbReference type="ARBA" id="ARBA00022964"/>
    </source>
</evidence>
<keyword evidence="10" id="KW-1185">Reference proteome</keyword>
<dbReference type="PANTHER" id="PTHR30468">
    <property type="entry name" value="ALPHA-KETOGLUTARATE-DEPENDENT SULFONATE DIOXYGENASE"/>
    <property type="match status" value="1"/>
</dbReference>
<evidence type="ECO:0000256" key="3">
    <source>
        <dbReference type="ARBA" id="ARBA00022723"/>
    </source>
</evidence>
<dbReference type="SUPFAM" id="SSF51197">
    <property type="entry name" value="Clavaminate synthase-like"/>
    <property type="match status" value="1"/>
</dbReference>
<reference evidence="9 10" key="1">
    <citation type="journal article" date="2016" name="Proc. Natl. Acad. Sci. U.S.A.">
        <title>Comparative genomics of biotechnologically important yeasts.</title>
        <authorList>
            <person name="Riley R."/>
            <person name="Haridas S."/>
            <person name="Wolfe K.H."/>
            <person name="Lopes M.R."/>
            <person name="Hittinger C.T."/>
            <person name="Goeker M."/>
            <person name="Salamov A.A."/>
            <person name="Wisecaver J.H."/>
            <person name="Long T.M."/>
            <person name="Calvey C.H."/>
            <person name="Aerts A.L."/>
            <person name="Barry K.W."/>
            <person name="Choi C."/>
            <person name="Clum A."/>
            <person name="Coughlan A.Y."/>
            <person name="Deshpande S."/>
            <person name="Douglass A.P."/>
            <person name="Hanson S.J."/>
            <person name="Klenk H.-P."/>
            <person name="LaButti K.M."/>
            <person name="Lapidus A."/>
            <person name="Lindquist E.A."/>
            <person name="Lipzen A.M."/>
            <person name="Meier-Kolthoff J.P."/>
            <person name="Ohm R.A."/>
            <person name="Otillar R.P."/>
            <person name="Pangilinan J.L."/>
            <person name="Peng Y."/>
            <person name="Rokas A."/>
            <person name="Rosa C.A."/>
            <person name="Scheuner C."/>
            <person name="Sibirny A.A."/>
            <person name="Slot J.C."/>
            <person name="Stielow J.B."/>
            <person name="Sun H."/>
            <person name="Kurtzman C.P."/>
            <person name="Blackwell M."/>
            <person name="Grigoriev I.V."/>
            <person name="Jeffries T.W."/>
        </authorList>
    </citation>
    <scope>NUCLEOTIDE SEQUENCE [LARGE SCALE GENOMIC DNA]</scope>
    <source>
        <strain evidence="9 10">NRRL Y-11557</strain>
    </source>
</reference>
<evidence type="ECO:0000256" key="2">
    <source>
        <dbReference type="ARBA" id="ARBA00005896"/>
    </source>
</evidence>
<evidence type="ECO:0000256" key="7">
    <source>
        <dbReference type="SAM" id="MobiDB-lite"/>
    </source>
</evidence>
<dbReference type="FunFam" id="3.60.130.10:FF:000003">
    <property type="entry name" value="Alpha-ketoglutarate-dependent taurine dioxygenase"/>
    <property type="match status" value="1"/>
</dbReference>
<gene>
    <name evidence="9" type="ORF">LIPSTDRAFT_74900</name>
</gene>